<organism evidence="1 2">
    <name type="scientific">Catharanthus roseus</name>
    <name type="common">Madagascar periwinkle</name>
    <name type="synonym">Vinca rosea</name>
    <dbReference type="NCBI Taxonomy" id="4058"/>
    <lineage>
        <taxon>Eukaryota</taxon>
        <taxon>Viridiplantae</taxon>
        <taxon>Streptophyta</taxon>
        <taxon>Embryophyta</taxon>
        <taxon>Tracheophyta</taxon>
        <taxon>Spermatophyta</taxon>
        <taxon>Magnoliopsida</taxon>
        <taxon>eudicotyledons</taxon>
        <taxon>Gunneridae</taxon>
        <taxon>Pentapetalae</taxon>
        <taxon>asterids</taxon>
        <taxon>lamiids</taxon>
        <taxon>Gentianales</taxon>
        <taxon>Apocynaceae</taxon>
        <taxon>Rauvolfioideae</taxon>
        <taxon>Vinceae</taxon>
        <taxon>Catharanthinae</taxon>
        <taxon>Catharanthus</taxon>
    </lineage>
</organism>
<dbReference type="EMBL" id="CM044702">
    <property type="protein sequence ID" value="KAI5677105.1"/>
    <property type="molecule type" value="Genomic_DNA"/>
</dbReference>
<reference evidence="2" key="1">
    <citation type="journal article" date="2023" name="Nat. Plants">
        <title>Single-cell RNA sequencing provides a high-resolution roadmap for understanding the multicellular compartmentation of specialized metabolism.</title>
        <authorList>
            <person name="Sun S."/>
            <person name="Shen X."/>
            <person name="Li Y."/>
            <person name="Li Y."/>
            <person name="Wang S."/>
            <person name="Li R."/>
            <person name="Zhang H."/>
            <person name="Shen G."/>
            <person name="Guo B."/>
            <person name="Wei J."/>
            <person name="Xu J."/>
            <person name="St-Pierre B."/>
            <person name="Chen S."/>
            <person name="Sun C."/>
        </authorList>
    </citation>
    <scope>NUCLEOTIDE SEQUENCE [LARGE SCALE GENOMIC DNA]</scope>
</reference>
<protein>
    <submittedName>
        <fullName evidence="1">Uncharacterized protein</fullName>
    </submittedName>
</protein>
<gene>
    <name evidence="1" type="ORF">M9H77_08055</name>
</gene>
<sequence length="148" mass="16463">MGCNGCDLIASDFMQPYVYKVRSKKEIFPKHETGNRITRLEIMQFAAASLCVIALLLAEPSDARVRKPEVRRKIMKKHELERKKSGVSKNNPAEKQKSRAKETDPSRPIFPDLPTTLAESFLEVTLPGGGESSTTSALLTVSYLPSLQ</sequence>
<accession>A0ACC0BWP8</accession>
<keyword evidence="2" id="KW-1185">Reference proteome</keyword>
<name>A0ACC0BWP8_CATRO</name>
<dbReference type="Proteomes" id="UP001060085">
    <property type="component" value="Linkage Group LG02"/>
</dbReference>
<comment type="caution">
    <text evidence="1">The sequence shown here is derived from an EMBL/GenBank/DDBJ whole genome shotgun (WGS) entry which is preliminary data.</text>
</comment>
<evidence type="ECO:0000313" key="2">
    <source>
        <dbReference type="Proteomes" id="UP001060085"/>
    </source>
</evidence>
<proteinExistence type="predicted"/>
<evidence type="ECO:0000313" key="1">
    <source>
        <dbReference type="EMBL" id="KAI5677105.1"/>
    </source>
</evidence>